<dbReference type="FunFam" id="2.60.40.60:FF:000068">
    <property type="entry name" value="Desmoglein 1"/>
    <property type="match status" value="1"/>
</dbReference>
<evidence type="ECO:0000259" key="15">
    <source>
        <dbReference type="PROSITE" id="PS50268"/>
    </source>
</evidence>
<evidence type="ECO:0000256" key="4">
    <source>
        <dbReference type="ARBA" id="ARBA00022692"/>
    </source>
</evidence>
<comment type="caution">
    <text evidence="16">The sequence shown here is derived from an EMBL/GenBank/DDBJ whole genome shotgun (WGS) entry which is preliminary data.</text>
</comment>
<dbReference type="Pfam" id="PF00028">
    <property type="entry name" value="Cadherin"/>
    <property type="match status" value="3"/>
</dbReference>
<keyword evidence="9" id="KW-0965">Cell junction</keyword>
<dbReference type="GO" id="GO:0005886">
    <property type="term" value="C:plasma membrane"/>
    <property type="evidence" value="ECO:0007669"/>
    <property type="project" value="UniProtKB-SubCell"/>
</dbReference>
<dbReference type="GO" id="GO:0009653">
    <property type="term" value="P:anatomical structure morphogenesis"/>
    <property type="evidence" value="ECO:0007669"/>
    <property type="project" value="UniProtKB-ARBA"/>
</dbReference>
<evidence type="ECO:0000256" key="3">
    <source>
        <dbReference type="ARBA" id="ARBA00022475"/>
    </source>
</evidence>
<dbReference type="InterPro" id="IPR009122">
    <property type="entry name" value="Desmosomal_cadherin"/>
</dbReference>
<dbReference type="GO" id="GO:0005509">
    <property type="term" value="F:calcium ion binding"/>
    <property type="evidence" value="ECO:0007669"/>
    <property type="project" value="UniProtKB-UniRule"/>
</dbReference>
<keyword evidence="4 14" id="KW-0812">Transmembrane</keyword>
<dbReference type="SUPFAM" id="SSF49313">
    <property type="entry name" value="Cadherin-like"/>
    <property type="match status" value="6"/>
</dbReference>
<evidence type="ECO:0000256" key="14">
    <source>
        <dbReference type="SAM" id="Phobius"/>
    </source>
</evidence>
<evidence type="ECO:0000256" key="1">
    <source>
        <dbReference type="ARBA" id="ARBA00004236"/>
    </source>
</evidence>
<proteinExistence type="predicted"/>
<evidence type="ECO:0000256" key="12">
    <source>
        <dbReference type="ARBA" id="ARBA00023180"/>
    </source>
</evidence>
<dbReference type="InterPro" id="IPR050971">
    <property type="entry name" value="Cadherin-domain_protein"/>
</dbReference>
<evidence type="ECO:0000256" key="10">
    <source>
        <dbReference type="ARBA" id="ARBA00022989"/>
    </source>
</evidence>
<keyword evidence="12" id="KW-0325">Glycoprotein</keyword>
<dbReference type="GO" id="GO:0030057">
    <property type="term" value="C:desmosome"/>
    <property type="evidence" value="ECO:0007669"/>
    <property type="project" value="UniProtKB-SubCell"/>
</dbReference>
<dbReference type="GO" id="GO:0007156">
    <property type="term" value="P:homophilic cell adhesion via plasma membrane adhesion molecules"/>
    <property type="evidence" value="ECO:0007669"/>
    <property type="project" value="InterPro"/>
</dbReference>
<dbReference type="InterPro" id="IPR027397">
    <property type="entry name" value="Catenin-bd_sf"/>
</dbReference>
<keyword evidence="17" id="KW-1185">Reference proteome</keyword>
<keyword evidence="5" id="KW-0479">Metal-binding</keyword>
<evidence type="ECO:0000256" key="7">
    <source>
        <dbReference type="ARBA" id="ARBA00022837"/>
    </source>
</evidence>
<dbReference type="Gene3D" id="2.60.40.60">
    <property type="entry name" value="Cadherins"/>
    <property type="match status" value="6"/>
</dbReference>
<evidence type="ECO:0000256" key="5">
    <source>
        <dbReference type="ARBA" id="ARBA00022723"/>
    </source>
</evidence>
<keyword evidence="11 14" id="KW-0472">Membrane</keyword>
<dbReference type="PROSITE" id="PS00232">
    <property type="entry name" value="CADHERIN_1"/>
    <property type="match status" value="3"/>
</dbReference>
<dbReference type="InterPro" id="IPR002126">
    <property type="entry name" value="Cadherin-like_dom"/>
</dbReference>
<keyword evidence="10 14" id="KW-1133">Transmembrane helix</keyword>
<evidence type="ECO:0000313" key="16">
    <source>
        <dbReference type="EMBL" id="KAK3545938.1"/>
    </source>
</evidence>
<feature type="transmembrane region" description="Helical" evidence="14">
    <location>
        <begin position="670"/>
        <end position="695"/>
    </location>
</feature>
<dbReference type="FunFam" id="2.60.40.60:FF:000083">
    <property type="entry name" value="Desmoglein 1"/>
    <property type="match status" value="1"/>
</dbReference>
<evidence type="ECO:0000256" key="13">
    <source>
        <dbReference type="PROSITE-ProRule" id="PRU00043"/>
    </source>
</evidence>
<dbReference type="CDD" id="cd11304">
    <property type="entry name" value="Cadherin_repeat"/>
    <property type="match status" value="4"/>
</dbReference>
<evidence type="ECO:0000256" key="8">
    <source>
        <dbReference type="ARBA" id="ARBA00022889"/>
    </source>
</evidence>
<dbReference type="PRINTS" id="PR01818">
    <property type="entry name" value="DESMOCADHERN"/>
</dbReference>
<organism evidence="16 17">
    <name type="scientific">Hemibagrus guttatus</name>
    <dbReference type="NCBI Taxonomy" id="175788"/>
    <lineage>
        <taxon>Eukaryota</taxon>
        <taxon>Metazoa</taxon>
        <taxon>Chordata</taxon>
        <taxon>Craniata</taxon>
        <taxon>Vertebrata</taxon>
        <taxon>Euteleostomi</taxon>
        <taxon>Actinopterygii</taxon>
        <taxon>Neopterygii</taxon>
        <taxon>Teleostei</taxon>
        <taxon>Ostariophysi</taxon>
        <taxon>Siluriformes</taxon>
        <taxon>Bagridae</taxon>
        <taxon>Hemibagrus</taxon>
    </lineage>
</organism>
<dbReference type="Proteomes" id="UP001274896">
    <property type="component" value="Unassembled WGS sequence"/>
</dbReference>
<feature type="domain" description="Cadherin" evidence="15">
    <location>
        <begin position="86"/>
        <end position="164"/>
    </location>
</feature>
<dbReference type="GO" id="GO:0060429">
    <property type="term" value="P:epithelium development"/>
    <property type="evidence" value="ECO:0007669"/>
    <property type="project" value="UniProtKB-ARBA"/>
</dbReference>
<dbReference type="PANTHER" id="PTHR24025">
    <property type="entry name" value="DESMOGLEIN FAMILY MEMBER"/>
    <property type="match status" value="1"/>
</dbReference>
<dbReference type="InterPro" id="IPR020894">
    <property type="entry name" value="Cadherin_CS"/>
</dbReference>
<dbReference type="EMBL" id="JAUCMX010000005">
    <property type="protein sequence ID" value="KAK3545938.1"/>
    <property type="molecule type" value="Genomic_DNA"/>
</dbReference>
<dbReference type="FunFam" id="2.60.40.60:FF:000074">
    <property type="entry name" value="Desmoglein 4"/>
    <property type="match status" value="1"/>
</dbReference>
<dbReference type="PRINTS" id="PR00205">
    <property type="entry name" value="CADHERIN"/>
</dbReference>
<comment type="subcellular location">
    <subcellularLocation>
        <location evidence="2">Cell junction</location>
        <location evidence="2">Desmosome</location>
    </subcellularLocation>
    <subcellularLocation>
        <location evidence="1">Cell membrane</location>
    </subcellularLocation>
</comment>
<accession>A0AAE0R9C3</accession>
<evidence type="ECO:0000256" key="2">
    <source>
        <dbReference type="ARBA" id="ARBA00004568"/>
    </source>
</evidence>
<keyword evidence="6" id="KW-0677">Repeat</keyword>
<dbReference type="SMART" id="SM00112">
    <property type="entry name" value="CA"/>
    <property type="match status" value="4"/>
</dbReference>
<sequence length="1098" mass="123080">MYRSVVVKQELSRKAKLSIYQSIYAPTLTYGHELWVMTERVIWVKADKAELQTLHRQKRNWIIPPRKLFENVDYTRKDYIAKIRSDAETRTNIRYSLLGPAVDNGLFSVDKNSGLVKIHGILDREKEAFYELKGRATLPDGTLVENDLDLEIIVLDQNDNAPEFELNMNGSIEELSDKDTMVLTVTAKDKDQEGTTYSKITYNVIQQEPPGKMMFKISRTSGEIKVNMNTLDREHDIEIEVQLMSHDDISTRPAEIRAEAMVSEVLILFDLSAVFDTVNHKNLLSTLRSLGILEKQESYKLLITATDMDGADFDTNNKPMTGTGTVTINIHDVNDNIPTMENASYESSVEENIKNKEVIRIKTIDKDKEYTDNWVAVYTIISENEAGYFNITTDPKTNEGILMVTKELDYEKVKEISLKVVVNNKAPYHKSVVNDKIMEYPINIKVQNVREAPHFHPLVKEVRVSEDPEVTDLSKVIITFTATDSDTLLTATKVKYLKGEDVDHWVSINEQTGEVRLIKYPDHESEYVKNGTYYVKIIAITDDFAHKTATGTLAIKVEDINDNAPILNSSVEMMYYGDSIVYVSATDKDHVPNAEPFDFILANKSTNEKWIIKRFNATTGILQSQEILWPGQYTVELQVKDKKGKFSEVQKLQVFVSKRSPERQTGTGTVLGAGGVLVLLIGILLLLAIPMLLLVCKCGAVLGINQVFPFEPEQQLIIYNTEGQGEDKELIELSPFTVNLEGGSSRKLEAEWEAHEDLRRYGWESYVKHADYVDFMETGSKRHSDFLTSSTYNSMVVSNGFLRDYYAKPLLTIQPLLALMNMRSVPIASAMTYCLVPFSENWVTYKIWEIINQETSPNDLLVCSYEDCISVTSSLDDISKYLHEENYLDFLDNLGPQFKRLADLCCGPAILEVSTTPTLAKTISSSSQMGVKVEGAVDVHNEATSVSASSSSSTTQITNTNYAENRSSGSATLAATVGQTLLVQQPTVYFSSTPMYLVEQQHQHQPDLLLASGTVLGVQERNRMLVEKGATNMAVTAQNMLPSLGLQQVNTRILVDPGIGGTLVHGFSGPSELQGTSSGTFCVVESRNLESMEPVHVM</sequence>
<gene>
    <name evidence="16" type="ORF">QTP70_016959</name>
</gene>
<keyword evidence="3" id="KW-1003">Cell membrane</keyword>
<dbReference type="AlphaFoldDB" id="A0AAE0R9C3"/>
<keyword evidence="7 13" id="KW-0106">Calcium</keyword>
<evidence type="ECO:0000256" key="9">
    <source>
        <dbReference type="ARBA" id="ARBA00022949"/>
    </source>
</evidence>
<evidence type="ECO:0000313" key="17">
    <source>
        <dbReference type="Proteomes" id="UP001274896"/>
    </source>
</evidence>
<evidence type="ECO:0000256" key="11">
    <source>
        <dbReference type="ARBA" id="ARBA00023136"/>
    </source>
</evidence>
<dbReference type="FunFam" id="2.60.40.60:FF:000011">
    <property type="entry name" value="Cadherin 1"/>
    <property type="match status" value="1"/>
</dbReference>
<feature type="domain" description="Cadherin" evidence="15">
    <location>
        <begin position="164"/>
        <end position="340"/>
    </location>
</feature>
<evidence type="ECO:0000256" key="6">
    <source>
        <dbReference type="ARBA" id="ARBA00022737"/>
    </source>
</evidence>
<feature type="domain" description="Cadherin" evidence="15">
    <location>
        <begin position="456"/>
        <end position="567"/>
    </location>
</feature>
<dbReference type="PANTHER" id="PTHR24025:SF1">
    <property type="entry name" value="DESMOGLEIN-2"/>
    <property type="match status" value="1"/>
</dbReference>
<name>A0AAE0R9C3_9TELE</name>
<dbReference type="InterPro" id="IPR015919">
    <property type="entry name" value="Cadherin-like_sf"/>
</dbReference>
<reference evidence="16" key="1">
    <citation type="submission" date="2023-06" db="EMBL/GenBank/DDBJ databases">
        <title>Male Hemibagrus guttatus genome.</title>
        <authorList>
            <person name="Bian C."/>
        </authorList>
    </citation>
    <scope>NUCLEOTIDE SEQUENCE</scope>
    <source>
        <strain evidence="16">Male_cb2023</strain>
        <tissue evidence="16">Muscle</tissue>
    </source>
</reference>
<dbReference type="Gene3D" id="4.10.900.10">
    <property type="entry name" value="TCF3-CBD (Catenin binding domain)"/>
    <property type="match status" value="1"/>
</dbReference>
<feature type="domain" description="Cadherin" evidence="15">
    <location>
        <begin position="341"/>
        <end position="455"/>
    </location>
</feature>
<keyword evidence="8" id="KW-0130">Cell adhesion</keyword>
<dbReference type="PROSITE" id="PS50268">
    <property type="entry name" value="CADHERIN_2"/>
    <property type="match status" value="4"/>
</dbReference>
<protein>
    <recommendedName>
        <fullName evidence="15">Cadherin domain-containing protein</fullName>
    </recommendedName>
</protein>